<feature type="non-terminal residue" evidence="7">
    <location>
        <position position="1"/>
    </location>
</feature>
<dbReference type="AlphaFoldDB" id="A0A382DIP4"/>
<organism evidence="7">
    <name type="scientific">marine metagenome</name>
    <dbReference type="NCBI Taxonomy" id="408172"/>
    <lineage>
        <taxon>unclassified sequences</taxon>
        <taxon>metagenomes</taxon>
        <taxon>ecological metagenomes</taxon>
    </lineage>
</organism>
<dbReference type="GO" id="GO:0005886">
    <property type="term" value="C:plasma membrane"/>
    <property type="evidence" value="ECO:0007669"/>
    <property type="project" value="UniProtKB-SubCell"/>
</dbReference>
<dbReference type="PIRSF" id="PIRSF026649">
    <property type="entry name" value="MsbB"/>
    <property type="match status" value="1"/>
</dbReference>
<dbReference type="GO" id="GO:1901137">
    <property type="term" value="P:carbohydrate derivative biosynthetic process"/>
    <property type="evidence" value="ECO:0007669"/>
    <property type="project" value="UniProtKB-ARBA"/>
</dbReference>
<keyword evidence="6" id="KW-0012">Acyltransferase</keyword>
<evidence type="ECO:0000256" key="2">
    <source>
        <dbReference type="ARBA" id="ARBA00022475"/>
    </source>
</evidence>
<keyword evidence="2" id="KW-1003">Cell membrane</keyword>
<dbReference type="InterPro" id="IPR004960">
    <property type="entry name" value="LipA_acyltrans"/>
</dbReference>
<evidence type="ECO:0000256" key="4">
    <source>
        <dbReference type="ARBA" id="ARBA00022679"/>
    </source>
</evidence>
<evidence type="ECO:0000256" key="3">
    <source>
        <dbReference type="ARBA" id="ARBA00022519"/>
    </source>
</evidence>
<evidence type="ECO:0000313" key="7">
    <source>
        <dbReference type="EMBL" id="SVB37922.1"/>
    </source>
</evidence>
<sequence length="305" mass="35015">VSEPRFQPQFLGPRYWSHGALIGLIWFATLIPRQAAGQMGARLGDLFRRGNPKRRHIAATNLRLCFPEFDEETRQHMLVEHFRAYGRSIIDLGLVWWASANRLERLCQIRGLDAWLDRANAGERTLLVTPHTTGMDLGGVCLSRFYPLVSMMKRVRNPLLTWRLWCGRRRFGAQIVLRDDGIRPLVRSLVQGRAGYLMPDEDLREARTVFAPFFGVQTATLSVVGRLSRLTGAKVLPVFTRRLDTGRYEVEIYPPLNNFPTGDDMNDASRVNEVFEAGIRLAPEQYLWTLQWFKNRPDSMPSPYA</sequence>
<name>A0A382DIP4_9ZZZZ</name>
<gene>
    <name evidence="7" type="ORF">METZ01_LOCUS190776</name>
</gene>
<proteinExistence type="predicted"/>
<dbReference type="PANTHER" id="PTHR30606:SF9">
    <property type="entry name" value="LIPID A BIOSYNTHESIS LAUROYLTRANSFERASE"/>
    <property type="match status" value="1"/>
</dbReference>
<dbReference type="GO" id="GO:0008610">
    <property type="term" value="P:lipid biosynthetic process"/>
    <property type="evidence" value="ECO:0007669"/>
    <property type="project" value="UniProtKB-ARBA"/>
</dbReference>
<comment type="subcellular location">
    <subcellularLocation>
        <location evidence="1">Cell inner membrane</location>
    </subcellularLocation>
</comment>
<evidence type="ECO:0008006" key="8">
    <source>
        <dbReference type="Google" id="ProtNLM"/>
    </source>
</evidence>
<dbReference type="Pfam" id="PF03279">
    <property type="entry name" value="Lip_A_acyltrans"/>
    <property type="match status" value="1"/>
</dbReference>
<dbReference type="CDD" id="cd07984">
    <property type="entry name" value="LPLAT_LABLAT-like"/>
    <property type="match status" value="1"/>
</dbReference>
<dbReference type="GO" id="GO:0016746">
    <property type="term" value="F:acyltransferase activity"/>
    <property type="evidence" value="ECO:0007669"/>
    <property type="project" value="UniProtKB-KW"/>
</dbReference>
<dbReference type="EMBL" id="UINC01039442">
    <property type="protein sequence ID" value="SVB37922.1"/>
    <property type="molecule type" value="Genomic_DNA"/>
</dbReference>
<evidence type="ECO:0000256" key="5">
    <source>
        <dbReference type="ARBA" id="ARBA00023136"/>
    </source>
</evidence>
<keyword evidence="5" id="KW-0472">Membrane</keyword>
<dbReference type="PANTHER" id="PTHR30606">
    <property type="entry name" value="LIPID A BIOSYNTHESIS LAUROYL ACYLTRANSFERASE"/>
    <property type="match status" value="1"/>
</dbReference>
<protein>
    <recommendedName>
        <fullName evidence="8">Lipid A biosynthesis acyltransferase</fullName>
    </recommendedName>
</protein>
<keyword evidence="3" id="KW-0997">Cell inner membrane</keyword>
<keyword evidence="4" id="KW-0808">Transferase</keyword>
<reference evidence="7" key="1">
    <citation type="submission" date="2018-05" db="EMBL/GenBank/DDBJ databases">
        <authorList>
            <person name="Lanie J.A."/>
            <person name="Ng W.-L."/>
            <person name="Kazmierczak K.M."/>
            <person name="Andrzejewski T.M."/>
            <person name="Davidsen T.M."/>
            <person name="Wayne K.J."/>
            <person name="Tettelin H."/>
            <person name="Glass J.I."/>
            <person name="Rusch D."/>
            <person name="Podicherti R."/>
            <person name="Tsui H.-C.T."/>
            <person name="Winkler M.E."/>
        </authorList>
    </citation>
    <scope>NUCLEOTIDE SEQUENCE</scope>
</reference>
<evidence type="ECO:0000256" key="1">
    <source>
        <dbReference type="ARBA" id="ARBA00004533"/>
    </source>
</evidence>
<accession>A0A382DIP4</accession>
<evidence type="ECO:0000256" key="6">
    <source>
        <dbReference type="ARBA" id="ARBA00023315"/>
    </source>
</evidence>